<dbReference type="FunFam" id="3.30.70.20:FF:000002">
    <property type="entry name" value="NADH-ubiquinone oxidoreductase 75 kDa subunit"/>
    <property type="match status" value="1"/>
</dbReference>
<dbReference type="InterPro" id="IPR000283">
    <property type="entry name" value="NADH_UbQ_OxRdtase_75kDa_su_CS"/>
</dbReference>
<dbReference type="FunFam" id="3.10.20.740:FF:000001">
    <property type="entry name" value="NADH-quinone oxidoreductase subunit G"/>
    <property type="match status" value="1"/>
</dbReference>
<dbReference type="InterPro" id="IPR036010">
    <property type="entry name" value="2Fe-2S_ferredoxin-like_sf"/>
</dbReference>
<reference evidence="14" key="1">
    <citation type="journal article" date="2000" name="Nucleic Acids Res.">
        <title>The mitochondrial genome of the stramenopile alga Chrysodidymus synuroideus. Complete sequence, gene content and genome organization.</title>
        <authorList>
            <person name="Chesnick J.M."/>
            <person name="Goff M."/>
            <person name="Graham J."/>
            <person name="Ocampo C."/>
            <person name="Lang B.F."/>
            <person name="Seif E."/>
            <person name="Burger G."/>
        </authorList>
    </citation>
    <scope>NUCLEOTIDE SEQUENCE</scope>
</reference>
<evidence type="ECO:0000259" key="13">
    <source>
        <dbReference type="PROSITE" id="PS51839"/>
    </source>
</evidence>
<dbReference type="GO" id="GO:0051539">
    <property type="term" value="F:4 iron, 4 sulfur cluster binding"/>
    <property type="evidence" value="ECO:0007669"/>
    <property type="project" value="UniProtKB-KW"/>
</dbReference>
<dbReference type="AlphaFoldDB" id="Q9MGB3"/>
<dbReference type="NCBIfam" id="TIGR01973">
    <property type="entry name" value="NuoG"/>
    <property type="match status" value="1"/>
</dbReference>
<dbReference type="GO" id="GO:0046872">
    <property type="term" value="F:metal ion binding"/>
    <property type="evidence" value="ECO:0007669"/>
    <property type="project" value="UniProtKB-KW"/>
</dbReference>
<dbReference type="Gene3D" id="3.10.20.740">
    <property type="match status" value="1"/>
</dbReference>
<dbReference type="GO" id="GO:0042773">
    <property type="term" value="P:ATP synthesis coupled electron transport"/>
    <property type="evidence" value="ECO:0007669"/>
    <property type="project" value="InterPro"/>
</dbReference>
<comment type="cofactor">
    <cofactor evidence="9">
        <name>[2Fe-2S] cluster</name>
        <dbReference type="ChEBI" id="CHEBI:190135"/>
    </cofactor>
</comment>
<dbReference type="RefSeq" id="NP_038170.1">
    <property type="nucleotide sequence ID" value="NC_002174.1"/>
</dbReference>
<feature type="domain" description="2Fe-2S ferredoxin-type" evidence="11">
    <location>
        <begin position="1"/>
        <end position="78"/>
    </location>
</feature>
<dbReference type="CDD" id="cd02774">
    <property type="entry name" value="MopB_Res-Cmplx1_Nad11-M"/>
    <property type="match status" value="1"/>
</dbReference>
<dbReference type="PROSITE" id="PS00643">
    <property type="entry name" value="COMPLEX1_75K_3"/>
    <property type="match status" value="1"/>
</dbReference>
<dbReference type="Gene3D" id="3.30.70.20">
    <property type="match status" value="1"/>
</dbReference>
<evidence type="ECO:0000256" key="4">
    <source>
        <dbReference type="ARBA" id="ARBA00022723"/>
    </source>
</evidence>
<feature type="domain" description="4Fe-4S His(Cys)3-ligated-type" evidence="13">
    <location>
        <begin position="78"/>
        <end position="117"/>
    </location>
</feature>
<dbReference type="PROSITE" id="PS00642">
    <property type="entry name" value="COMPLEX1_75K_2"/>
    <property type="match status" value="1"/>
</dbReference>
<dbReference type="PROSITE" id="PS51669">
    <property type="entry name" value="4FE4S_MOW_BIS_MGD"/>
    <property type="match status" value="1"/>
</dbReference>
<evidence type="ECO:0000256" key="8">
    <source>
        <dbReference type="ARBA" id="ARBA00023027"/>
    </source>
</evidence>
<organism evidence="14">
    <name type="scientific">Synura synuroidea</name>
    <dbReference type="NCBI Taxonomy" id="47573"/>
    <lineage>
        <taxon>Eukaryota</taxon>
        <taxon>Sar</taxon>
        <taxon>Stramenopiles</taxon>
        <taxon>Ochrophyta</taxon>
        <taxon>Synurophyceae</taxon>
        <taxon>Synurales</taxon>
        <taxon>Mallomonadaceae</taxon>
        <taxon>Synura</taxon>
    </lineage>
</organism>
<dbReference type="GO" id="GO:0016020">
    <property type="term" value="C:membrane"/>
    <property type="evidence" value="ECO:0007669"/>
    <property type="project" value="InterPro"/>
</dbReference>
<dbReference type="InterPro" id="IPR001041">
    <property type="entry name" value="2Fe-2S_ferredoxin-type"/>
</dbReference>
<feature type="domain" description="4Fe-4S Mo/W bis-MGD-type" evidence="12">
    <location>
        <begin position="215"/>
        <end position="271"/>
    </location>
</feature>
<keyword evidence="14" id="KW-0496">Mitochondrion</keyword>
<dbReference type="SUPFAM" id="SSF54862">
    <property type="entry name" value="4Fe-4S ferredoxins"/>
    <property type="match status" value="1"/>
</dbReference>
<evidence type="ECO:0000256" key="1">
    <source>
        <dbReference type="ARBA" id="ARBA00001966"/>
    </source>
</evidence>
<dbReference type="Pfam" id="PF10588">
    <property type="entry name" value="NADH-G_4Fe-4S_3"/>
    <property type="match status" value="1"/>
</dbReference>
<evidence type="ECO:0000256" key="6">
    <source>
        <dbReference type="ARBA" id="ARBA00023004"/>
    </source>
</evidence>
<protein>
    <submittedName>
        <fullName evidence="14">NADH dehydrogenase subunit 11</fullName>
        <ecNumber evidence="14">1.6.5.3</ecNumber>
    </submittedName>
</protein>
<keyword evidence="14" id="KW-0560">Oxidoreductase</keyword>
<sequence>MIPLKINNIKILSAPNVSVLEACQYIGIYLPRFCYHEILSVAGNCRMCLVEIEKSPKPVVACAMPVVNNMVILTNSPLVKKARENVLELLLINHPLDCPICDQGGECDLQDQIQFAGSDFSRFFKNKRIVEDKILGLSIKTIMTRCIHCTRCVRFSEELTESPVFGTLSRGGSTEIGSYLNSVFNSEISGNVVDLCPVGALTLKSYTFKSRPWELKNQETIDCTDGFGSNILVNFKETDILRIQPKISNSLNLSLISDKIRFLHDGILKNRIKQIFLKDLNESYRELDLIKFLTEFKILINNLSTSNKTLLFIVNETIDLETIVKLNFLNNKKIQLVTKSNNFLSKNYYFNPSLFVKSFLLDNLKLKVCFIIGSNIKIESTILNTKLRIKFNKEKIKFYNLGLKTTSTSFNSIFINLNLNKIIKGFEGKTEISLKIFEFASPLIIFGNSLKKRIKNMMYVISLLKKISSTSIFFNVNLNSNSEGVYYLGLKNLSSKQLKNASNVFYINLEDNFTTRKILTNLNFLIKNFWFNTHGSSLALKANFIIPTQTFFELENLYLNNDRILQKTKIILNFKDNFNYLDNILIILKDIMKQKNNYNFYSFKKEIVKYTPNIFFYSNINKNYIFKSIISDYPFKSFFEDFFLTNNITKNSQFLLKRSQEYRKIFNPFYKIS</sequence>
<dbReference type="GO" id="GO:0008137">
    <property type="term" value="F:NADH dehydrogenase (ubiquinone) activity"/>
    <property type="evidence" value="ECO:0007669"/>
    <property type="project" value="InterPro"/>
</dbReference>
<keyword evidence="6" id="KW-0408">Iron</keyword>
<geneLocation type="mitochondrion" evidence="14"/>
<keyword evidence="3" id="KW-0004">4Fe-4S</keyword>
<dbReference type="EC" id="1.6.5.3" evidence="14"/>
<dbReference type="Pfam" id="PF22151">
    <property type="entry name" value="Fer4_NDSU1"/>
    <property type="match status" value="1"/>
</dbReference>
<dbReference type="PANTHER" id="PTHR43105">
    <property type="entry name" value="RESPIRATORY NITRATE REDUCTASE"/>
    <property type="match status" value="1"/>
</dbReference>
<dbReference type="Pfam" id="PF13510">
    <property type="entry name" value="Fer2_4"/>
    <property type="match status" value="1"/>
</dbReference>
<name>Q9MGB3_9STRA</name>
<evidence type="ECO:0000259" key="11">
    <source>
        <dbReference type="PROSITE" id="PS51085"/>
    </source>
</evidence>
<comment type="cofactor">
    <cofactor evidence="1">
        <name>[4Fe-4S] cluster</name>
        <dbReference type="ChEBI" id="CHEBI:49883"/>
    </cofactor>
</comment>
<evidence type="ECO:0000256" key="5">
    <source>
        <dbReference type="ARBA" id="ARBA00022967"/>
    </source>
</evidence>
<evidence type="ECO:0000259" key="12">
    <source>
        <dbReference type="PROSITE" id="PS51669"/>
    </source>
</evidence>
<dbReference type="PROSITE" id="PS51085">
    <property type="entry name" value="2FE2S_FER_2"/>
    <property type="match status" value="1"/>
</dbReference>
<dbReference type="PROSITE" id="PS00641">
    <property type="entry name" value="COMPLEX1_75K_1"/>
    <property type="match status" value="1"/>
</dbReference>
<dbReference type="CDD" id="cd00207">
    <property type="entry name" value="fer2"/>
    <property type="match status" value="1"/>
</dbReference>
<dbReference type="SMART" id="SM00929">
    <property type="entry name" value="NADH-G_4Fe-4S_3"/>
    <property type="match status" value="1"/>
</dbReference>
<dbReference type="GO" id="GO:0016651">
    <property type="term" value="F:oxidoreductase activity, acting on NAD(P)H"/>
    <property type="evidence" value="ECO:0007669"/>
    <property type="project" value="InterPro"/>
</dbReference>
<dbReference type="SUPFAM" id="SSF54292">
    <property type="entry name" value="2Fe-2S ferredoxin-like"/>
    <property type="match status" value="1"/>
</dbReference>
<evidence type="ECO:0000256" key="2">
    <source>
        <dbReference type="ARBA" id="ARBA00005404"/>
    </source>
</evidence>
<dbReference type="Pfam" id="PF00384">
    <property type="entry name" value="Molybdopterin"/>
    <property type="match status" value="1"/>
</dbReference>
<dbReference type="GeneID" id="801056"/>
<dbReference type="InterPro" id="IPR054351">
    <property type="entry name" value="NADH_UbQ_OxRdtase_ferredoxin"/>
</dbReference>
<dbReference type="EMBL" id="AF222718">
    <property type="protein sequence ID" value="AAF36936.1"/>
    <property type="molecule type" value="Genomic_DNA"/>
</dbReference>
<keyword evidence="4" id="KW-0479">Metal-binding</keyword>
<keyword evidence="5" id="KW-1278">Translocase</keyword>
<keyword evidence="7" id="KW-0411">Iron-sulfur</keyword>
<accession>Q9MGB3</accession>
<evidence type="ECO:0000256" key="9">
    <source>
        <dbReference type="ARBA" id="ARBA00034078"/>
    </source>
</evidence>
<evidence type="ECO:0000256" key="7">
    <source>
        <dbReference type="ARBA" id="ARBA00023014"/>
    </source>
</evidence>
<dbReference type="InterPro" id="IPR006963">
    <property type="entry name" value="Mopterin_OxRdtase_4Fe-4S_dom"/>
</dbReference>
<dbReference type="SUPFAM" id="SSF53706">
    <property type="entry name" value="Formate dehydrogenase/DMSO reductase, domains 1-3"/>
    <property type="match status" value="1"/>
</dbReference>
<comment type="similarity">
    <text evidence="2 10">Belongs to the complex I 75 kDa subunit family.</text>
</comment>
<dbReference type="InterPro" id="IPR010228">
    <property type="entry name" value="NADH_UbQ_OxRdtase_Gsu"/>
</dbReference>
<keyword evidence="8" id="KW-0520">NAD</keyword>
<proteinExistence type="inferred from homology"/>
<dbReference type="InterPro" id="IPR006656">
    <property type="entry name" value="Mopterin_OxRdtase"/>
</dbReference>
<dbReference type="InterPro" id="IPR050123">
    <property type="entry name" value="Prok_molybdopt-oxidoreductase"/>
</dbReference>
<dbReference type="PROSITE" id="PS51839">
    <property type="entry name" value="4FE4S_HC3"/>
    <property type="match status" value="1"/>
</dbReference>
<dbReference type="Pfam" id="PF22117">
    <property type="entry name" value="Fer4_Nqo3"/>
    <property type="match status" value="1"/>
</dbReference>
<evidence type="ECO:0000256" key="3">
    <source>
        <dbReference type="ARBA" id="ARBA00022485"/>
    </source>
</evidence>
<evidence type="ECO:0000256" key="10">
    <source>
        <dbReference type="RuleBase" id="RU004523"/>
    </source>
</evidence>
<evidence type="ECO:0000313" key="14">
    <source>
        <dbReference type="EMBL" id="AAF36936.1"/>
    </source>
</evidence>
<dbReference type="InterPro" id="IPR019574">
    <property type="entry name" value="NADH_UbQ_OxRdtase_Gsu_4Fe4S-bd"/>
</dbReference>
<dbReference type="PANTHER" id="PTHR43105:SF13">
    <property type="entry name" value="NADH-UBIQUINONE OXIDOREDUCTASE 75 KDA SUBUNIT, MITOCHONDRIAL"/>
    <property type="match status" value="1"/>
</dbReference>
<gene>
    <name evidence="14" type="primary">nad11</name>
</gene>